<sequence length="205" mass="21879">MEGFYGGAGRSAGGQPGAEASSAKEGPLGKIVPLTVASARLRSPHPLQGDHKLCNFDCGEAVLDDWLRRWALANQVSRASRTFVLTHEGETDVVAFFTLAAGSVAHSDCIRDVRRQMPDPAPITILARLAVHRAYHGGGIGAAMLREAMRRSLAASEEIGSAALLVHAINPKAEAFYMKYGFKPSPLTPSTLMIPMKTILKNMAA</sequence>
<evidence type="ECO:0000313" key="8">
    <source>
        <dbReference type="EMBL" id="NKE43365.1"/>
    </source>
</evidence>
<dbReference type="Proteomes" id="UP000765160">
    <property type="component" value="Unassembled WGS sequence"/>
</dbReference>
<evidence type="ECO:0000256" key="5">
    <source>
        <dbReference type="ARBA" id="ARBA00049880"/>
    </source>
</evidence>
<keyword evidence="1" id="KW-0678">Repressor</keyword>
<evidence type="ECO:0000256" key="1">
    <source>
        <dbReference type="ARBA" id="ARBA00022491"/>
    </source>
</evidence>
<keyword evidence="3" id="KW-0808">Transferase</keyword>
<dbReference type="PANTHER" id="PTHR36449">
    <property type="entry name" value="ACETYLTRANSFERASE-RELATED"/>
    <property type="match status" value="1"/>
</dbReference>
<accession>A0ABX1ES70</accession>
<dbReference type="Pfam" id="PF13508">
    <property type="entry name" value="Acetyltransf_7"/>
    <property type="match status" value="1"/>
</dbReference>
<feature type="domain" description="N-acetyltransferase" evidence="7">
    <location>
        <begin position="56"/>
        <end position="201"/>
    </location>
</feature>
<evidence type="ECO:0000313" key="9">
    <source>
        <dbReference type="Proteomes" id="UP000765160"/>
    </source>
</evidence>
<keyword evidence="2" id="KW-1277">Toxin-antitoxin system</keyword>
<evidence type="ECO:0000256" key="2">
    <source>
        <dbReference type="ARBA" id="ARBA00022649"/>
    </source>
</evidence>
<evidence type="ECO:0000256" key="4">
    <source>
        <dbReference type="ARBA" id="ARBA00023315"/>
    </source>
</evidence>
<keyword evidence="4" id="KW-0012">Acyltransferase</keyword>
<dbReference type="Gene3D" id="3.40.630.30">
    <property type="match status" value="1"/>
</dbReference>
<keyword evidence="9" id="KW-1185">Reference proteome</keyword>
<proteinExistence type="predicted"/>
<dbReference type="EMBL" id="JAAVTX010000001">
    <property type="protein sequence ID" value="NKE43365.1"/>
    <property type="molecule type" value="Genomic_DNA"/>
</dbReference>
<gene>
    <name evidence="8" type="ORF">HB662_01145</name>
</gene>
<dbReference type="PANTHER" id="PTHR36449:SF1">
    <property type="entry name" value="ACETYLTRANSFERASE"/>
    <property type="match status" value="1"/>
</dbReference>
<comment type="catalytic activity">
    <reaction evidence="5">
        <text>glycyl-tRNA(Gly) + acetyl-CoA = N-acetylglycyl-tRNA(Gly) + CoA + H(+)</text>
        <dbReference type="Rhea" id="RHEA:81867"/>
        <dbReference type="Rhea" id="RHEA-COMP:9683"/>
        <dbReference type="Rhea" id="RHEA-COMP:19766"/>
        <dbReference type="ChEBI" id="CHEBI:15378"/>
        <dbReference type="ChEBI" id="CHEBI:57287"/>
        <dbReference type="ChEBI" id="CHEBI:57288"/>
        <dbReference type="ChEBI" id="CHEBI:78522"/>
        <dbReference type="ChEBI" id="CHEBI:232036"/>
    </reaction>
</comment>
<dbReference type="PROSITE" id="PS51186">
    <property type="entry name" value="GNAT"/>
    <property type="match status" value="1"/>
</dbReference>
<evidence type="ECO:0000259" key="7">
    <source>
        <dbReference type="PROSITE" id="PS51186"/>
    </source>
</evidence>
<dbReference type="RefSeq" id="WP_168046300.1">
    <property type="nucleotide sequence ID" value="NZ_JAATJR010000001.1"/>
</dbReference>
<name>A0ABX1ES70_9PROT</name>
<evidence type="ECO:0000256" key="6">
    <source>
        <dbReference type="SAM" id="MobiDB-lite"/>
    </source>
</evidence>
<protein>
    <submittedName>
        <fullName evidence="8">GNAT family N-acetyltransferase</fullName>
    </submittedName>
</protein>
<dbReference type="InterPro" id="IPR016181">
    <property type="entry name" value="Acyl_CoA_acyltransferase"/>
</dbReference>
<feature type="region of interest" description="Disordered" evidence="6">
    <location>
        <begin position="1"/>
        <end position="25"/>
    </location>
</feature>
<feature type="compositionally biased region" description="Gly residues" evidence="6">
    <location>
        <begin position="1"/>
        <end position="16"/>
    </location>
</feature>
<dbReference type="SUPFAM" id="SSF55729">
    <property type="entry name" value="Acyl-CoA N-acyltransferases (Nat)"/>
    <property type="match status" value="1"/>
</dbReference>
<reference evidence="8 9" key="1">
    <citation type="submission" date="2020-03" db="EMBL/GenBank/DDBJ databases">
        <title>Roseomonas selenitidurans sp. nov. isolated from soil.</title>
        <authorList>
            <person name="Liu H."/>
        </authorList>
    </citation>
    <scope>NUCLEOTIDE SEQUENCE [LARGE SCALE GENOMIC DNA]</scope>
    <source>
        <strain evidence="8 9">JCM 15073</strain>
    </source>
</reference>
<organism evidence="8 9">
    <name type="scientific">Falsiroseomonas frigidaquae</name>
    <dbReference type="NCBI Taxonomy" id="487318"/>
    <lineage>
        <taxon>Bacteria</taxon>
        <taxon>Pseudomonadati</taxon>
        <taxon>Pseudomonadota</taxon>
        <taxon>Alphaproteobacteria</taxon>
        <taxon>Acetobacterales</taxon>
        <taxon>Roseomonadaceae</taxon>
        <taxon>Falsiroseomonas</taxon>
    </lineage>
</organism>
<comment type="caution">
    <text evidence="8">The sequence shown here is derived from an EMBL/GenBank/DDBJ whole genome shotgun (WGS) entry which is preliminary data.</text>
</comment>
<evidence type="ECO:0000256" key="3">
    <source>
        <dbReference type="ARBA" id="ARBA00022679"/>
    </source>
</evidence>
<dbReference type="InterPro" id="IPR000182">
    <property type="entry name" value="GNAT_dom"/>
</dbReference>